<accession>Q8KQZ0</accession>
<organism evidence="5">
    <name type="scientific">Vibrio cholerae</name>
    <dbReference type="NCBI Taxonomy" id="666"/>
    <lineage>
        <taxon>Bacteria</taxon>
        <taxon>Pseudomonadati</taxon>
        <taxon>Pseudomonadota</taxon>
        <taxon>Gammaproteobacteria</taxon>
        <taxon>Vibrionales</taxon>
        <taxon>Vibrionaceae</taxon>
        <taxon>Vibrio</taxon>
    </lineage>
</organism>
<evidence type="ECO:0000256" key="1">
    <source>
        <dbReference type="ARBA" id="ARBA00011900"/>
    </source>
</evidence>
<dbReference type="InterPro" id="IPR050953">
    <property type="entry name" value="N4_N6_ade-DNA_methylase"/>
</dbReference>
<evidence type="ECO:0000256" key="2">
    <source>
        <dbReference type="ARBA" id="ARBA00022603"/>
    </source>
</evidence>
<dbReference type="EMBL" id="AY055428">
    <property type="protein sequence ID" value="AAL59728.1"/>
    <property type="molecule type" value="Genomic_DNA"/>
</dbReference>
<evidence type="ECO:0000256" key="4">
    <source>
        <dbReference type="ARBA" id="ARBA00047942"/>
    </source>
</evidence>
<comment type="catalytic activity">
    <reaction evidence="4">
        <text>a 2'-deoxyadenosine in DNA + S-adenosyl-L-methionine = an N(6)-methyl-2'-deoxyadenosine in DNA + S-adenosyl-L-homocysteine + H(+)</text>
        <dbReference type="Rhea" id="RHEA:15197"/>
        <dbReference type="Rhea" id="RHEA-COMP:12418"/>
        <dbReference type="Rhea" id="RHEA-COMP:12419"/>
        <dbReference type="ChEBI" id="CHEBI:15378"/>
        <dbReference type="ChEBI" id="CHEBI:57856"/>
        <dbReference type="ChEBI" id="CHEBI:59789"/>
        <dbReference type="ChEBI" id="CHEBI:90615"/>
        <dbReference type="ChEBI" id="CHEBI:90616"/>
        <dbReference type="EC" id="2.1.1.72"/>
    </reaction>
</comment>
<name>Q8KQZ0_VIBCL</name>
<dbReference type="InterPro" id="IPR029063">
    <property type="entry name" value="SAM-dependent_MTases_sf"/>
</dbReference>
<evidence type="ECO:0000313" key="5">
    <source>
        <dbReference type="EMBL" id="AAL59728.1"/>
    </source>
</evidence>
<dbReference type="SUPFAM" id="SSF53335">
    <property type="entry name" value="S-adenosyl-L-methionine-dependent methyltransferases"/>
    <property type="match status" value="1"/>
</dbReference>
<dbReference type="GO" id="GO:0032259">
    <property type="term" value="P:methylation"/>
    <property type="evidence" value="ECO:0007669"/>
    <property type="project" value="UniProtKB-KW"/>
</dbReference>
<protein>
    <recommendedName>
        <fullName evidence="1">site-specific DNA-methyltransferase (adenine-specific)</fullName>
        <ecNumber evidence="1">2.1.1.72</ecNumber>
    </recommendedName>
</protein>
<dbReference type="GO" id="GO:0009007">
    <property type="term" value="F:site-specific DNA-methyltransferase (adenine-specific) activity"/>
    <property type="evidence" value="ECO:0007669"/>
    <property type="project" value="UniProtKB-EC"/>
</dbReference>
<reference evidence="5" key="1">
    <citation type="journal article" date="2002" name="J. Bacteriol.">
        <title>Genomic and functional analyses of SXT, an integrating antibiotic resistance gene transfer element derived from Vibrio cholerae.</title>
        <authorList>
            <person name="Beaber J.W."/>
            <person name="Hochhut B."/>
            <person name="Waldor M.K."/>
        </authorList>
    </citation>
    <scope>NUCLEOTIDE SEQUENCE</scope>
</reference>
<gene>
    <name evidence="5" type="primary">s034</name>
</gene>
<evidence type="ECO:0000256" key="3">
    <source>
        <dbReference type="ARBA" id="ARBA00022679"/>
    </source>
</evidence>
<dbReference type="EC" id="2.1.1.72" evidence="1"/>
<proteinExistence type="predicted"/>
<dbReference type="PANTHER" id="PTHR33841:SF1">
    <property type="entry name" value="DNA METHYLTRANSFERASE A"/>
    <property type="match status" value="1"/>
</dbReference>
<sequence length="226" mass="25977">MNTAKLKKYAPQARREFITAVSKQFNQLGIYSDKQISEVKQEGSVLLIEGKTFEPSVKTARERLVKKVQAMGYNQLVEQVAYTWFNRLCAIRYMEIHDYLGHGFRVLSHPDNPKGFEIIDHAQDAADELGLDRAHIVELKLAGNKDEELYRELLLGQCHKLHEAMPFLFDALDDETEFLLPDNLTRTDSILRGLVDSIPEEDWQQVEVIGWLYQFYISEKKGSGNG</sequence>
<dbReference type="AlphaFoldDB" id="Q8KQZ0"/>
<keyword evidence="2" id="KW-0489">Methyltransferase</keyword>
<dbReference type="PANTHER" id="PTHR33841">
    <property type="entry name" value="DNA METHYLTRANSFERASE YEEA-RELATED"/>
    <property type="match status" value="1"/>
</dbReference>
<keyword evidence="3" id="KW-0808">Transferase</keyword>